<sequence length="395" mass="42025">MDIKRLSPTGLLLALGAMLAMAGCDDKSARTAGAPPPPPVTVARPVVRPVVEYDDYTGRFEARAAVDVRARVSGLLEKALFTEGGMVREGDLLFVIDPRPYQAAVDQAAAALKSAKARVAFATADLNRANNLSRSGNISEQLLETRRQAALVAEAEVSAAEANLQAARLNLEFTQIRAPISGRIGRKELSTGNLVVANATLLTTIVSTDPIYFYFDIDERSYLAYARQNRGDGAKPGVDVKLALSDGETPTIPGRLDFLDNRLDQATGSMRARAVVPNPDGFLQPGMFGVIRIPGSPSYTGVLVPDDAVVTDQSRRFVWVLDRDNVASARIVRLGPKIDGYRLIRSGLTGEETIVINGLPRVRPGLKLTPKLVELPPVAAPEGPAAAAAAAPAGK</sequence>
<dbReference type="PROSITE" id="PS51257">
    <property type="entry name" value="PROKAR_LIPOPROTEIN"/>
    <property type="match status" value="1"/>
</dbReference>
<dbReference type="EMBL" id="JBHRUV010000062">
    <property type="protein sequence ID" value="MFC3266914.1"/>
    <property type="molecule type" value="Genomic_DNA"/>
</dbReference>
<dbReference type="InterPro" id="IPR006143">
    <property type="entry name" value="RND_pump_MFP"/>
</dbReference>
<dbReference type="Pfam" id="PF25917">
    <property type="entry name" value="BSH_RND"/>
    <property type="match status" value="1"/>
</dbReference>
<keyword evidence="4" id="KW-0732">Signal</keyword>
<dbReference type="InterPro" id="IPR058626">
    <property type="entry name" value="MdtA-like_b-barrel"/>
</dbReference>
<dbReference type="Gene3D" id="2.40.50.100">
    <property type="match status" value="1"/>
</dbReference>
<dbReference type="InterPro" id="IPR058627">
    <property type="entry name" value="MdtA-like_C"/>
</dbReference>
<evidence type="ECO:0000313" key="10">
    <source>
        <dbReference type="Proteomes" id="UP001595536"/>
    </source>
</evidence>
<dbReference type="SUPFAM" id="SSF111369">
    <property type="entry name" value="HlyD-like secretion proteins"/>
    <property type="match status" value="1"/>
</dbReference>
<evidence type="ECO:0000259" key="6">
    <source>
        <dbReference type="Pfam" id="PF25917"/>
    </source>
</evidence>
<comment type="caution">
    <text evidence="9">The sequence shown here is derived from an EMBL/GenBank/DDBJ whole genome shotgun (WGS) entry which is preliminary data.</text>
</comment>
<protein>
    <submittedName>
        <fullName evidence="9">Efflux RND transporter periplasmic adaptor subunit</fullName>
    </submittedName>
</protein>
<feature type="signal peptide" evidence="4">
    <location>
        <begin position="1"/>
        <end position="22"/>
    </location>
</feature>
<feature type="domain" description="Multidrug resistance protein MdtA-like C-terminal permuted SH3" evidence="8">
    <location>
        <begin position="302"/>
        <end position="359"/>
    </location>
</feature>
<feature type="coiled-coil region" evidence="3">
    <location>
        <begin position="112"/>
        <end position="177"/>
    </location>
</feature>
<proteinExistence type="inferred from homology"/>
<keyword evidence="10" id="KW-1185">Reference proteome</keyword>
<evidence type="ECO:0000259" key="5">
    <source>
        <dbReference type="Pfam" id="PF25876"/>
    </source>
</evidence>
<dbReference type="NCBIfam" id="TIGR01730">
    <property type="entry name" value="RND_mfp"/>
    <property type="match status" value="1"/>
</dbReference>
<organism evidence="9 10">
    <name type="scientific">Camelimonas abortus</name>
    <dbReference type="NCBI Taxonomy" id="1017184"/>
    <lineage>
        <taxon>Bacteria</taxon>
        <taxon>Pseudomonadati</taxon>
        <taxon>Pseudomonadota</taxon>
        <taxon>Alphaproteobacteria</taxon>
        <taxon>Hyphomicrobiales</taxon>
        <taxon>Chelatococcaceae</taxon>
        <taxon>Camelimonas</taxon>
    </lineage>
</organism>
<feature type="domain" description="Multidrug resistance protein MdtA-like alpha-helical hairpin" evidence="5">
    <location>
        <begin position="105"/>
        <end position="174"/>
    </location>
</feature>
<dbReference type="PANTHER" id="PTHR30158">
    <property type="entry name" value="ACRA/E-RELATED COMPONENT OF DRUG EFFLUX TRANSPORTER"/>
    <property type="match status" value="1"/>
</dbReference>
<accession>A0ABV7LH25</accession>
<dbReference type="Gene3D" id="1.10.287.470">
    <property type="entry name" value="Helix hairpin bin"/>
    <property type="match status" value="1"/>
</dbReference>
<dbReference type="PANTHER" id="PTHR30158:SF10">
    <property type="entry name" value="CATION EFFLUX PUMP"/>
    <property type="match status" value="1"/>
</dbReference>
<dbReference type="Gene3D" id="2.40.420.20">
    <property type="match status" value="1"/>
</dbReference>
<dbReference type="RefSeq" id="WP_376868911.1">
    <property type="nucleotide sequence ID" value="NZ_JBHRUV010000062.1"/>
</dbReference>
<evidence type="ECO:0000259" key="7">
    <source>
        <dbReference type="Pfam" id="PF25944"/>
    </source>
</evidence>
<name>A0ABV7LH25_9HYPH</name>
<dbReference type="Pfam" id="PF25876">
    <property type="entry name" value="HH_MFP_RND"/>
    <property type="match status" value="1"/>
</dbReference>
<evidence type="ECO:0000256" key="2">
    <source>
        <dbReference type="ARBA" id="ARBA00009477"/>
    </source>
</evidence>
<comment type="similarity">
    <text evidence="2">Belongs to the membrane fusion protein (MFP) (TC 8.A.1) family.</text>
</comment>
<feature type="domain" description="Multidrug resistance protein MdtA-like beta-barrel" evidence="7">
    <location>
        <begin position="237"/>
        <end position="293"/>
    </location>
</feature>
<dbReference type="Pfam" id="PF25967">
    <property type="entry name" value="RND-MFP_C"/>
    <property type="match status" value="1"/>
</dbReference>
<dbReference type="Pfam" id="PF25944">
    <property type="entry name" value="Beta-barrel_RND"/>
    <property type="match status" value="1"/>
</dbReference>
<gene>
    <name evidence="9" type="ORF">ACFOEX_11220</name>
</gene>
<keyword evidence="3" id="KW-0175">Coiled coil</keyword>
<evidence type="ECO:0000256" key="3">
    <source>
        <dbReference type="SAM" id="Coils"/>
    </source>
</evidence>
<dbReference type="Gene3D" id="2.40.30.170">
    <property type="match status" value="1"/>
</dbReference>
<feature type="domain" description="Multidrug resistance protein MdtA-like barrel-sandwich hybrid" evidence="6">
    <location>
        <begin position="65"/>
        <end position="202"/>
    </location>
</feature>
<evidence type="ECO:0000259" key="8">
    <source>
        <dbReference type="Pfam" id="PF25967"/>
    </source>
</evidence>
<evidence type="ECO:0000256" key="1">
    <source>
        <dbReference type="ARBA" id="ARBA00004196"/>
    </source>
</evidence>
<dbReference type="Proteomes" id="UP001595536">
    <property type="component" value="Unassembled WGS sequence"/>
</dbReference>
<comment type="subcellular location">
    <subcellularLocation>
        <location evidence="1">Cell envelope</location>
    </subcellularLocation>
</comment>
<evidence type="ECO:0000313" key="9">
    <source>
        <dbReference type="EMBL" id="MFC3266914.1"/>
    </source>
</evidence>
<dbReference type="InterPro" id="IPR058625">
    <property type="entry name" value="MdtA-like_BSH"/>
</dbReference>
<feature type="chain" id="PRO_5045219424" evidence="4">
    <location>
        <begin position="23"/>
        <end position="395"/>
    </location>
</feature>
<reference evidence="10" key="1">
    <citation type="journal article" date="2019" name="Int. J. Syst. Evol. Microbiol.">
        <title>The Global Catalogue of Microorganisms (GCM) 10K type strain sequencing project: providing services to taxonomists for standard genome sequencing and annotation.</title>
        <authorList>
            <consortium name="The Broad Institute Genomics Platform"/>
            <consortium name="The Broad Institute Genome Sequencing Center for Infectious Disease"/>
            <person name="Wu L."/>
            <person name="Ma J."/>
        </authorList>
    </citation>
    <scope>NUCLEOTIDE SEQUENCE [LARGE SCALE GENOMIC DNA]</scope>
    <source>
        <strain evidence="10">CCM 7941</strain>
    </source>
</reference>
<evidence type="ECO:0000256" key="4">
    <source>
        <dbReference type="SAM" id="SignalP"/>
    </source>
</evidence>
<dbReference type="InterPro" id="IPR058624">
    <property type="entry name" value="MdtA-like_HH"/>
</dbReference>